<evidence type="ECO:0000313" key="2">
    <source>
        <dbReference type="EMBL" id="SDM85683.1"/>
    </source>
</evidence>
<protein>
    <submittedName>
        <fullName evidence="2">Uncharacterized protein</fullName>
    </submittedName>
</protein>
<dbReference type="STRING" id="1196353.SAMN05444921_11491"/>
<feature type="compositionally biased region" description="Basic and acidic residues" evidence="1">
    <location>
        <begin position="1"/>
        <end position="16"/>
    </location>
</feature>
<keyword evidence="3" id="KW-1185">Reference proteome</keyword>
<feature type="region of interest" description="Disordered" evidence="1">
    <location>
        <begin position="1"/>
        <end position="20"/>
    </location>
</feature>
<organism evidence="2 3">
    <name type="scientific">Streptomyces wuyuanensis</name>
    <dbReference type="NCBI Taxonomy" id="1196353"/>
    <lineage>
        <taxon>Bacteria</taxon>
        <taxon>Bacillati</taxon>
        <taxon>Actinomycetota</taxon>
        <taxon>Actinomycetes</taxon>
        <taxon>Kitasatosporales</taxon>
        <taxon>Streptomycetaceae</taxon>
        <taxon>Streptomyces</taxon>
    </lineage>
</organism>
<evidence type="ECO:0000256" key="1">
    <source>
        <dbReference type="SAM" id="MobiDB-lite"/>
    </source>
</evidence>
<sequence length="79" mass="8704">MTDRRAGKKPKPERGGDSNLCPQHRRYVYRGTTCQWCAAGYPAIAENQMVTMKGEIVEVASAEVHANGDDLRARIADLA</sequence>
<dbReference type="RefSeq" id="WP_143041514.1">
    <property type="nucleotide sequence ID" value="NZ_FNHI01000014.1"/>
</dbReference>
<accession>A0A1G9WN92</accession>
<gene>
    <name evidence="2" type="ORF">SAMN05444921_11491</name>
</gene>
<name>A0A1G9WN92_9ACTN</name>
<dbReference type="EMBL" id="FNHI01000014">
    <property type="protein sequence ID" value="SDM85683.1"/>
    <property type="molecule type" value="Genomic_DNA"/>
</dbReference>
<proteinExistence type="predicted"/>
<evidence type="ECO:0000313" key="3">
    <source>
        <dbReference type="Proteomes" id="UP000199063"/>
    </source>
</evidence>
<dbReference type="AlphaFoldDB" id="A0A1G9WN92"/>
<reference evidence="3" key="1">
    <citation type="submission" date="2016-10" db="EMBL/GenBank/DDBJ databases">
        <authorList>
            <person name="Varghese N."/>
            <person name="Submissions S."/>
        </authorList>
    </citation>
    <scope>NUCLEOTIDE SEQUENCE [LARGE SCALE GENOMIC DNA]</scope>
    <source>
        <strain evidence="3">CGMCC 4.7042</strain>
    </source>
</reference>
<dbReference type="Proteomes" id="UP000199063">
    <property type="component" value="Unassembled WGS sequence"/>
</dbReference>
<dbReference type="GeneID" id="40834587"/>